<dbReference type="AlphaFoldDB" id="A0A8H6R9X5"/>
<evidence type="ECO:0000313" key="2">
    <source>
        <dbReference type="Proteomes" id="UP000660729"/>
    </source>
</evidence>
<dbReference type="EMBL" id="JABCIY010000251">
    <property type="protein sequence ID" value="KAF7186547.1"/>
    <property type="molecule type" value="Genomic_DNA"/>
</dbReference>
<dbReference type="Proteomes" id="UP000660729">
    <property type="component" value="Unassembled WGS sequence"/>
</dbReference>
<comment type="caution">
    <text evidence="1">The sequence shown here is derived from an EMBL/GenBank/DDBJ whole genome shotgun (WGS) entry which is preliminary data.</text>
</comment>
<protein>
    <submittedName>
        <fullName evidence="1">Uncharacterized protein</fullName>
    </submittedName>
</protein>
<reference evidence="1" key="1">
    <citation type="submission" date="2020-04" db="EMBL/GenBank/DDBJ databases">
        <title>Draft genome resource of the tomato pathogen Pseudocercospora fuligena.</title>
        <authorList>
            <person name="Zaccaron A."/>
        </authorList>
    </citation>
    <scope>NUCLEOTIDE SEQUENCE</scope>
    <source>
        <strain evidence="1">PF001</strain>
    </source>
</reference>
<evidence type="ECO:0000313" key="1">
    <source>
        <dbReference type="EMBL" id="KAF7186547.1"/>
    </source>
</evidence>
<sequence length="78" mass="8431">MHEAGPQNITAAFDAYPSYAESFGVARNAATDDLSPGEMLTWGFQDEELWSVGMGYDLLEPGGQGLASVDFPFQTPAW</sequence>
<accession>A0A8H6R9X5</accession>
<gene>
    <name evidence="1" type="ORF">HII31_12105</name>
</gene>
<organism evidence="1 2">
    <name type="scientific">Pseudocercospora fuligena</name>
    <dbReference type="NCBI Taxonomy" id="685502"/>
    <lineage>
        <taxon>Eukaryota</taxon>
        <taxon>Fungi</taxon>
        <taxon>Dikarya</taxon>
        <taxon>Ascomycota</taxon>
        <taxon>Pezizomycotina</taxon>
        <taxon>Dothideomycetes</taxon>
        <taxon>Dothideomycetidae</taxon>
        <taxon>Mycosphaerellales</taxon>
        <taxon>Mycosphaerellaceae</taxon>
        <taxon>Pseudocercospora</taxon>
    </lineage>
</organism>
<name>A0A8H6R9X5_9PEZI</name>
<proteinExistence type="predicted"/>
<keyword evidence="2" id="KW-1185">Reference proteome</keyword>